<sequence>MQIVKETAFMLKVTAFFCLFVFLIGPSYAKDEYYLTLRNNKVNLRQGPSFEHPIKLVYKKKFLPVLIKDKSDNFRKIIDHENNSGWIHVSQLSKKKAALNNVDNSIIFKRPSYYSKPLALVEKGRLCFIKKCEVKWCKVTSGDYTGWIVKSSLWGKIK</sequence>
<accession>A0A381QV90</accession>
<gene>
    <name evidence="1" type="ORF">METZ01_LOCUS36175</name>
</gene>
<dbReference type="Pfam" id="PF06347">
    <property type="entry name" value="SH3_4"/>
    <property type="match status" value="2"/>
</dbReference>
<protein>
    <recommendedName>
        <fullName evidence="2">SH3b domain-containing protein</fullName>
    </recommendedName>
</protein>
<evidence type="ECO:0008006" key="2">
    <source>
        <dbReference type="Google" id="ProtNLM"/>
    </source>
</evidence>
<organism evidence="1">
    <name type="scientific">marine metagenome</name>
    <dbReference type="NCBI Taxonomy" id="408172"/>
    <lineage>
        <taxon>unclassified sequences</taxon>
        <taxon>metagenomes</taxon>
        <taxon>ecological metagenomes</taxon>
    </lineage>
</organism>
<name>A0A381QV90_9ZZZZ</name>
<proteinExistence type="predicted"/>
<reference evidence="1" key="1">
    <citation type="submission" date="2018-05" db="EMBL/GenBank/DDBJ databases">
        <authorList>
            <person name="Lanie J.A."/>
            <person name="Ng W.-L."/>
            <person name="Kazmierczak K.M."/>
            <person name="Andrzejewski T.M."/>
            <person name="Davidsen T.M."/>
            <person name="Wayne K.J."/>
            <person name="Tettelin H."/>
            <person name="Glass J.I."/>
            <person name="Rusch D."/>
            <person name="Podicherti R."/>
            <person name="Tsui H.-C.T."/>
            <person name="Winkler M.E."/>
        </authorList>
    </citation>
    <scope>NUCLEOTIDE SEQUENCE</scope>
</reference>
<evidence type="ECO:0000313" key="1">
    <source>
        <dbReference type="EMBL" id="SUZ83321.1"/>
    </source>
</evidence>
<dbReference type="AlphaFoldDB" id="A0A381QV90"/>
<dbReference type="EMBL" id="UINC01001545">
    <property type="protein sequence ID" value="SUZ83321.1"/>
    <property type="molecule type" value="Genomic_DNA"/>
</dbReference>
<dbReference type="InterPro" id="IPR010466">
    <property type="entry name" value="DUF1058"/>
</dbReference>